<organism evidence="1 2">
    <name type="scientific">Coemansia furcata</name>
    <dbReference type="NCBI Taxonomy" id="417177"/>
    <lineage>
        <taxon>Eukaryota</taxon>
        <taxon>Fungi</taxon>
        <taxon>Fungi incertae sedis</taxon>
        <taxon>Zoopagomycota</taxon>
        <taxon>Kickxellomycotina</taxon>
        <taxon>Kickxellomycetes</taxon>
        <taxon>Kickxellales</taxon>
        <taxon>Kickxellaceae</taxon>
        <taxon>Coemansia</taxon>
    </lineage>
</organism>
<reference evidence="1" key="1">
    <citation type="submission" date="2022-07" db="EMBL/GenBank/DDBJ databases">
        <title>Phylogenomic reconstructions and comparative analyses of Kickxellomycotina fungi.</title>
        <authorList>
            <person name="Reynolds N.K."/>
            <person name="Stajich J.E."/>
            <person name="Barry K."/>
            <person name="Grigoriev I.V."/>
            <person name="Crous P."/>
            <person name="Smith M.E."/>
        </authorList>
    </citation>
    <scope>NUCLEOTIDE SEQUENCE</scope>
    <source>
        <strain evidence="1">CBS 102833</strain>
    </source>
</reference>
<dbReference type="EMBL" id="JANBUP010000325">
    <property type="protein sequence ID" value="KAJ2811944.1"/>
    <property type="molecule type" value="Genomic_DNA"/>
</dbReference>
<accession>A0ACC1LM16</accession>
<evidence type="ECO:0000313" key="1">
    <source>
        <dbReference type="EMBL" id="KAJ2811944.1"/>
    </source>
</evidence>
<evidence type="ECO:0000313" key="2">
    <source>
        <dbReference type="Proteomes" id="UP001140096"/>
    </source>
</evidence>
<proteinExistence type="predicted"/>
<sequence>MESSSLKLAQGFFKDAQKASKGGWFSKPEWDIAAQYLDKAATAFKAARHYEEAADCYVKASDAYVQINAVYLAAKCYENAATLADTHMKDHEMAVTYYSRASDLYRSQGAAADKAAEMMESAAKVCQDIDTNRTIQLYDSALSIYENEDRGRFGVETFKRTIRYLLDKGRLSEAVDIQMRLSAVCEHVNNRFELNKSNLSVIIILLSFGDSVEAEKKLEEFGQDTTFTRSKEAAAAERLVQAYSDGDQDEYVRTASDHYVVSLDTTIARLAAKTRIPGARRLEPRSNEKQAMHGGEHNAVGSDAPYIDNAGDIDDDDDLL</sequence>
<keyword evidence="2" id="KW-1185">Reference proteome</keyword>
<protein>
    <submittedName>
        <fullName evidence="1">Uncharacterized protein</fullName>
    </submittedName>
</protein>
<name>A0ACC1LM16_9FUNG</name>
<comment type="caution">
    <text evidence="1">The sequence shown here is derived from an EMBL/GenBank/DDBJ whole genome shotgun (WGS) entry which is preliminary data.</text>
</comment>
<gene>
    <name evidence="1" type="ORF">H4S07_001737</name>
</gene>
<dbReference type="Proteomes" id="UP001140096">
    <property type="component" value="Unassembled WGS sequence"/>
</dbReference>